<evidence type="ECO:0000313" key="2">
    <source>
        <dbReference type="Proteomes" id="UP000644756"/>
    </source>
</evidence>
<evidence type="ECO:0000313" key="1">
    <source>
        <dbReference type="EMBL" id="GGF88678.1"/>
    </source>
</evidence>
<organism evidence="1 2">
    <name type="scientific">Paenibacillus abyssi</name>
    <dbReference type="NCBI Taxonomy" id="1340531"/>
    <lineage>
        <taxon>Bacteria</taxon>
        <taxon>Bacillati</taxon>
        <taxon>Bacillota</taxon>
        <taxon>Bacilli</taxon>
        <taxon>Bacillales</taxon>
        <taxon>Paenibacillaceae</taxon>
        <taxon>Paenibacillus</taxon>
    </lineage>
</organism>
<sequence length="58" mass="7171">MNRFVRKPVVFNVENEHQRELYERVMRKCKGNFSGYIKTVLYAHERENERRENNENLV</sequence>
<reference evidence="1" key="1">
    <citation type="journal article" date="2014" name="Int. J. Syst. Evol. Microbiol.">
        <title>Complete genome sequence of Corynebacterium casei LMG S-19264T (=DSM 44701T), isolated from a smear-ripened cheese.</title>
        <authorList>
            <consortium name="US DOE Joint Genome Institute (JGI-PGF)"/>
            <person name="Walter F."/>
            <person name="Albersmeier A."/>
            <person name="Kalinowski J."/>
            <person name="Ruckert C."/>
        </authorList>
    </citation>
    <scope>NUCLEOTIDE SEQUENCE</scope>
    <source>
        <strain evidence="1">CGMCC 1.12987</strain>
    </source>
</reference>
<protein>
    <submittedName>
        <fullName evidence="1">Uncharacterized protein</fullName>
    </submittedName>
</protein>
<comment type="caution">
    <text evidence="1">The sequence shown here is derived from an EMBL/GenBank/DDBJ whole genome shotgun (WGS) entry which is preliminary data.</text>
</comment>
<dbReference type="AlphaFoldDB" id="A0A917CIN8"/>
<dbReference type="EMBL" id="BMGR01000001">
    <property type="protein sequence ID" value="GGF88678.1"/>
    <property type="molecule type" value="Genomic_DNA"/>
</dbReference>
<proteinExistence type="predicted"/>
<accession>A0A917CIN8</accession>
<keyword evidence="2" id="KW-1185">Reference proteome</keyword>
<reference evidence="1" key="2">
    <citation type="submission" date="2020-09" db="EMBL/GenBank/DDBJ databases">
        <authorList>
            <person name="Sun Q."/>
            <person name="Zhou Y."/>
        </authorList>
    </citation>
    <scope>NUCLEOTIDE SEQUENCE</scope>
    <source>
        <strain evidence="1">CGMCC 1.12987</strain>
    </source>
</reference>
<dbReference type="Proteomes" id="UP000644756">
    <property type="component" value="Unassembled WGS sequence"/>
</dbReference>
<gene>
    <name evidence="1" type="ORF">GCM10010916_02470</name>
</gene>
<name>A0A917CIN8_9BACL</name>